<evidence type="ECO:0000256" key="1">
    <source>
        <dbReference type="ARBA" id="ARBA00005254"/>
    </source>
</evidence>
<proteinExistence type="inferred from homology"/>
<gene>
    <name evidence="2" type="ORF">L3081_25875</name>
</gene>
<organism evidence="2 3">
    <name type="scientific">Colwellia maritima</name>
    <dbReference type="NCBI Taxonomy" id="2912588"/>
    <lineage>
        <taxon>Bacteria</taxon>
        <taxon>Pseudomonadati</taxon>
        <taxon>Pseudomonadota</taxon>
        <taxon>Gammaproteobacteria</taxon>
        <taxon>Alteromonadales</taxon>
        <taxon>Colwelliaceae</taxon>
        <taxon>Colwellia</taxon>
    </lineage>
</organism>
<protein>
    <submittedName>
        <fullName evidence="2">Enoyl-CoA hydratase/isomerase family protein</fullName>
    </submittedName>
</protein>
<evidence type="ECO:0000313" key="2">
    <source>
        <dbReference type="EMBL" id="MCI2286233.1"/>
    </source>
</evidence>
<dbReference type="PANTHER" id="PTHR43802:SF1">
    <property type="entry name" value="IP11341P-RELATED"/>
    <property type="match status" value="1"/>
</dbReference>
<dbReference type="PANTHER" id="PTHR43802">
    <property type="entry name" value="ENOYL-COA HYDRATASE"/>
    <property type="match status" value="1"/>
</dbReference>
<dbReference type="EMBL" id="JAKKSL010000008">
    <property type="protein sequence ID" value="MCI2286233.1"/>
    <property type="molecule type" value="Genomic_DNA"/>
</dbReference>
<comment type="caution">
    <text evidence="2">The sequence shown here is derived from an EMBL/GenBank/DDBJ whole genome shotgun (WGS) entry which is preliminary data.</text>
</comment>
<evidence type="ECO:0000313" key="3">
    <source>
        <dbReference type="Proteomes" id="UP001139646"/>
    </source>
</evidence>
<dbReference type="Gene3D" id="3.90.226.10">
    <property type="entry name" value="2-enoyl-CoA Hydratase, Chain A, domain 1"/>
    <property type="match status" value="1"/>
</dbReference>
<dbReference type="SUPFAM" id="SSF52096">
    <property type="entry name" value="ClpP/crotonase"/>
    <property type="match status" value="1"/>
</dbReference>
<dbReference type="RefSeq" id="WP_242289634.1">
    <property type="nucleotide sequence ID" value="NZ_JAKKSL010000008.1"/>
</dbReference>
<dbReference type="Pfam" id="PF00378">
    <property type="entry name" value="ECH_1"/>
    <property type="match status" value="1"/>
</dbReference>
<comment type="similarity">
    <text evidence="1">Belongs to the enoyl-CoA hydratase/isomerase family.</text>
</comment>
<name>A0ABS9X7M7_9GAMM</name>
<dbReference type="CDD" id="cd06558">
    <property type="entry name" value="crotonase-like"/>
    <property type="match status" value="1"/>
</dbReference>
<keyword evidence="3" id="KW-1185">Reference proteome</keyword>
<sequence>MLNRPKAFNSLTRTILDDLAIALTDFEQDDNIRVVVLAATDCPAFCAGADLKQVLEKAEPGEKDFLMQCRTSFGALRNCSKPVIAAINGMTMVGGLELTMCCDIVIASNKATLGDAHSNFGVFPGVGGAAILPKLVPVNVAKYLLFTGKSLPASEMKQYGLVNEIVEHEQLYSRVQELCDDLAEKSPLVLQRMKKIANQAQDQTRQSALDSELLELREHFLSADIQEGLAAFSEKRKPVFIGN</sequence>
<dbReference type="Proteomes" id="UP001139646">
    <property type="component" value="Unassembled WGS sequence"/>
</dbReference>
<dbReference type="InterPro" id="IPR029045">
    <property type="entry name" value="ClpP/crotonase-like_dom_sf"/>
</dbReference>
<reference evidence="2" key="1">
    <citation type="submission" date="2022-01" db="EMBL/GenBank/DDBJ databases">
        <title>Colwellia maritima, isolated from seawater.</title>
        <authorList>
            <person name="Kristyanto S."/>
            <person name="Jung J."/>
            <person name="Jeon C.O."/>
        </authorList>
    </citation>
    <scope>NUCLEOTIDE SEQUENCE</scope>
    <source>
        <strain evidence="2">MSW7</strain>
    </source>
</reference>
<dbReference type="InterPro" id="IPR001753">
    <property type="entry name" value="Enoyl-CoA_hydra/iso"/>
</dbReference>
<accession>A0ABS9X7M7</accession>